<comment type="cofactor">
    <cofactor evidence="1 6">
        <name>FAD</name>
        <dbReference type="ChEBI" id="CHEBI:57692"/>
    </cofactor>
</comment>
<dbReference type="InterPro" id="IPR006089">
    <property type="entry name" value="Acyl-CoA_DH_CS"/>
</dbReference>
<dbReference type="FunFam" id="2.40.110.10:FF:000002">
    <property type="entry name" value="Acyl-CoA dehydrogenase fadE12"/>
    <property type="match status" value="1"/>
</dbReference>
<sequence length="383" mass="42010">MNFSYTEEQLQLKEDCINFAKAELNSPVFENDKTCTFSRDNWNKCADFGIQAMAVPPTYGGNKNELDLVSATLAMEGLGYGCKDNGLPFALSAQMWTVQLPIAQFGTEAQKEKYLPELASGKSIACHALTEPEAGSDVFSMQTTAKKVEGGYILNGSKCLISLAPVANLALVFATINPKLGKWGVTAFLIETGTKGFSVSENKEKMGLRTVPIGSLFFEDCFVPEANRLGKEGAGWSITNHSLEHDRCSILASQLGAMEYQLEQSIEFVKKRKQFGKSVAEFQSVSNRIANMKLRLETSRLLLYKVAWIKSEGKSAMLESALLKLQLSESFVTSSIDNIRNHGGYGYLSENEVERDLRDAVGGVIYAGTSDIQRNIIAKLLGL</sequence>
<dbReference type="RefSeq" id="WP_109352908.1">
    <property type="nucleotide sequence ID" value="NZ_QFRI01000002.1"/>
</dbReference>
<accession>A0A2U2X433</accession>
<gene>
    <name evidence="10" type="ORF">DIS18_09855</name>
</gene>
<comment type="caution">
    <text evidence="10">The sequence shown here is derived from an EMBL/GenBank/DDBJ whole genome shotgun (WGS) entry which is preliminary data.</text>
</comment>
<reference evidence="11" key="2">
    <citation type="submission" date="2018-05" db="EMBL/GenBank/DDBJ databases">
        <title>Algibacter marinivivus sp. nov., isolated from sample around a algae.</title>
        <authorList>
            <person name="Lu D."/>
        </authorList>
    </citation>
    <scope>NUCLEOTIDE SEQUENCE [LARGE SCALE GENOMIC DNA]</scope>
    <source>
        <strain evidence="11">ZY111</strain>
    </source>
</reference>
<evidence type="ECO:0000313" key="10">
    <source>
        <dbReference type="EMBL" id="PWH82541.1"/>
    </source>
</evidence>
<evidence type="ECO:0000313" key="11">
    <source>
        <dbReference type="Proteomes" id="UP000245375"/>
    </source>
</evidence>
<dbReference type="GO" id="GO:0050660">
    <property type="term" value="F:flavin adenine dinucleotide binding"/>
    <property type="evidence" value="ECO:0007669"/>
    <property type="project" value="InterPro"/>
</dbReference>
<name>A0A2U2X433_9FLAO</name>
<dbReference type="PANTHER" id="PTHR43884">
    <property type="entry name" value="ACYL-COA DEHYDROGENASE"/>
    <property type="match status" value="1"/>
</dbReference>
<feature type="domain" description="Acyl-CoA oxidase/dehydrogenase middle" evidence="8">
    <location>
        <begin position="126"/>
        <end position="221"/>
    </location>
</feature>
<dbReference type="Proteomes" id="UP000245375">
    <property type="component" value="Unassembled WGS sequence"/>
</dbReference>
<keyword evidence="4 6" id="KW-0274">FAD</keyword>
<keyword evidence="5 6" id="KW-0560">Oxidoreductase</keyword>
<dbReference type="Gene3D" id="1.10.540.10">
    <property type="entry name" value="Acyl-CoA dehydrogenase/oxidase, N-terminal domain"/>
    <property type="match status" value="1"/>
</dbReference>
<dbReference type="GO" id="GO:0003995">
    <property type="term" value="F:acyl-CoA dehydrogenase activity"/>
    <property type="evidence" value="ECO:0007669"/>
    <property type="project" value="InterPro"/>
</dbReference>
<evidence type="ECO:0000256" key="4">
    <source>
        <dbReference type="ARBA" id="ARBA00022827"/>
    </source>
</evidence>
<dbReference type="Pfam" id="PF02771">
    <property type="entry name" value="Acyl-CoA_dh_N"/>
    <property type="match status" value="1"/>
</dbReference>
<dbReference type="InterPro" id="IPR036250">
    <property type="entry name" value="AcylCo_DH-like_C"/>
</dbReference>
<keyword evidence="3 6" id="KW-0285">Flavoprotein</keyword>
<evidence type="ECO:0000256" key="1">
    <source>
        <dbReference type="ARBA" id="ARBA00001974"/>
    </source>
</evidence>
<organism evidence="10 11">
    <name type="scientific">Algibacter marinivivus</name>
    <dbReference type="NCBI Taxonomy" id="2100723"/>
    <lineage>
        <taxon>Bacteria</taxon>
        <taxon>Pseudomonadati</taxon>
        <taxon>Bacteroidota</taxon>
        <taxon>Flavobacteriia</taxon>
        <taxon>Flavobacteriales</taxon>
        <taxon>Flavobacteriaceae</taxon>
        <taxon>Algibacter</taxon>
    </lineage>
</organism>
<comment type="similarity">
    <text evidence="2 6">Belongs to the acyl-CoA dehydrogenase family.</text>
</comment>
<dbReference type="InterPro" id="IPR006091">
    <property type="entry name" value="Acyl-CoA_Oxase/DH_mid-dom"/>
</dbReference>
<evidence type="ECO:0000256" key="2">
    <source>
        <dbReference type="ARBA" id="ARBA00009347"/>
    </source>
</evidence>
<reference evidence="11" key="3">
    <citation type="submission" date="2018-05" db="EMBL/GenBank/DDBJ databases">
        <authorList>
            <person name="Lu D."/>
        </authorList>
    </citation>
    <scope>NUCLEOTIDE SEQUENCE [LARGE SCALE GENOMIC DNA]</scope>
    <source>
        <strain evidence="11">ZY111</strain>
    </source>
</reference>
<evidence type="ECO:0000256" key="3">
    <source>
        <dbReference type="ARBA" id="ARBA00022630"/>
    </source>
</evidence>
<dbReference type="OrthoDB" id="9802447at2"/>
<dbReference type="Pfam" id="PF02770">
    <property type="entry name" value="Acyl-CoA_dh_M"/>
    <property type="match status" value="1"/>
</dbReference>
<evidence type="ECO:0000256" key="5">
    <source>
        <dbReference type="ARBA" id="ARBA00023002"/>
    </source>
</evidence>
<keyword evidence="11" id="KW-1185">Reference proteome</keyword>
<dbReference type="InterPro" id="IPR009075">
    <property type="entry name" value="AcylCo_DH/oxidase_C"/>
</dbReference>
<dbReference type="PANTHER" id="PTHR43884:SF12">
    <property type="entry name" value="ISOVALERYL-COA DEHYDROGENASE, MITOCHONDRIAL-RELATED"/>
    <property type="match status" value="1"/>
</dbReference>
<dbReference type="Gene3D" id="2.40.110.10">
    <property type="entry name" value="Butyryl-CoA Dehydrogenase, subunit A, domain 2"/>
    <property type="match status" value="1"/>
</dbReference>
<feature type="domain" description="Acyl-CoA dehydrogenase/oxidase C-terminal" evidence="7">
    <location>
        <begin position="233"/>
        <end position="379"/>
    </location>
</feature>
<evidence type="ECO:0000256" key="6">
    <source>
        <dbReference type="RuleBase" id="RU362125"/>
    </source>
</evidence>
<dbReference type="InterPro" id="IPR009100">
    <property type="entry name" value="AcylCoA_DH/oxidase_NM_dom_sf"/>
</dbReference>
<feature type="domain" description="Acyl-CoA dehydrogenase/oxidase N-terminal" evidence="9">
    <location>
        <begin position="6"/>
        <end position="122"/>
    </location>
</feature>
<proteinExistence type="inferred from homology"/>
<dbReference type="PROSITE" id="PS00072">
    <property type="entry name" value="ACYL_COA_DH_1"/>
    <property type="match status" value="1"/>
</dbReference>
<protein>
    <submittedName>
        <fullName evidence="10">Acyl-CoA dehydrogenase</fullName>
    </submittedName>
</protein>
<dbReference type="InterPro" id="IPR013786">
    <property type="entry name" value="AcylCoA_DH/ox_N"/>
</dbReference>
<evidence type="ECO:0000259" key="9">
    <source>
        <dbReference type="Pfam" id="PF02771"/>
    </source>
</evidence>
<evidence type="ECO:0000259" key="8">
    <source>
        <dbReference type="Pfam" id="PF02770"/>
    </source>
</evidence>
<dbReference type="SUPFAM" id="SSF47203">
    <property type="entry name" value="Acyl-CoA dehydrogenase C-terminal domain-like"/>
    <property type="match status" value="1"/>
</dbReference>
<dbReference type="SUPFAM" id="SSF56645">
    <property type="entry name" value="Acyl-CoA dehydrogenase NM domain-like"/>
    <property type="match status" value="1"/>
</dbReference>
<dbReference type="InterPro" id="IPR046373">
    <property type="entry name" value="Acyl-CoA_Oxase/DH_mid-dom_sf"/>
</dbReference>
<dbReference type="Gene3D" id="1.20.140.10">
    <property type="entry name" value="Butyryl-CoA Dehydrogenase, subunit A, domain 3"/>
    <property type="match status" value="1"/>
</dbReference>
<dbReference type="InterPro" id="IPR037069">
    <property type="entry name" value="AcylCoA_DH/ox_N_sf"/>
</dbReference>
<reference evidence="10 11" key="1">
    <citation type="submission" date="2018-05" db="EMBL/GenBank/DDBJ databases">
        <title>Algibacter marinivivus sp. nov., isolated from sample around a algae.</title>
        <authorList>
            <person name="Zhong X."/>
        </authorList>
    </citation>
    <scope>NUCLEOTIDE SEQUENCE [LARGE SCALE GENOMIC DNA]</scope>
    <source>
        <strain evidence="10 11">ZY111</strain>
    </source>
</reference>
<evidence type="ECO:0000259" key="7">
    <source>
        <dbReference type="Pfam" id="PF00441"/>
    </source>
</evidence>
<dbReference type="EMBL" id="QFRI01000002">
    <property type="protein sequence ID" value="PWH82541.1"/>
    <property type="molecule type" value="Genomic_DNA"/>
</dbReference>
<dbReference type="Pfam" id="PF00441">
    <property type="entry name" value="Acyl-CoA_dh_1"/>
    <property type="match status" value="1"/>
</dbReference>
<dbReference type="AlphaFoldDB" id="A0A2U2X433"/>